<evidence type="ECO:0000259" key="10">
    <source>
        <dbReference type="Pfam" id="PF23598"/>
    </source>
</evidence>
<feature type="domain" description="Disease resistance N-terminal" evidence="8">
    <location>
        <begin position="5"/>
        <end position="88"/>
    </location>
</feature>
<dbReference type="Gene3D" id="1.20.5.4130">
    <property type="match status" value="1"/>
</dbReference>
<dbReference type="Proteomes" id="UP000077755">
    <property type="component" value="Chromosome 4"/>
</dbReference>
<dbReference type="InterPro" id="IPR027417">
    <property type="entry name" value="P-loop_NTPase"/>
</dbReference>
<feature type="domain" description="Disease resistance R13L4/SHOC-2-like LRR" evidence="10">
    <location>
        <begin position="541"/>
        <end position="859"/>
    </location>
</feature>
<dbReference type="FunFam" id="3.40.50.300:FF:001091">
    <property type="entry name" value="Probable disease resistance protein At1g61300"/>
    <property type="match status" value="1"/>
</dbReference>
<evidence type="ECO:0000256" key="2">
    <source>
        <dbReference type="ARBA" id="ARBA00022614"/>
    </source>
</evidence>
<dbReference type="Pfam" id="PF23559">
    <property type="entry name" value="WHD_DRP"/>
    <property type="match status" value="1"/>
</dbReference>
<dbReference type="Pfam" id="PF18052">
    <property type="entry name" value="Rx_N"/>
    <property type="match status" value="1"/>
</dbReference>
<evidence type="ECO:0000256" key="1">
    <source>
        <dbReference type="ARBA" id="ARBA00008894"/>
    </source>
</evidence>
<evidence type="ECO:0000259" key="8">
    <source>
        <dbReference type="Pfam" id="PF18052"/>
    </source>
</evidence>
<dbReference type="InterPro" id="IPR002182">
    <property type="entry name" value="NB-ARC"/>
</dbReference>
<proteinExistence type="inferred from homology"/>
<dbReference type="EMBL" id="CP093346">
    <property type="protein sequence ID" value="WOG96352.1"/>
    <property type="molecule type" value="Genomic_DNA"/>
</dbReference>
<dbReference type="Pfam" id="PF00931">
    <property type="entry name" value="NB-ARC"/>
    <property type="match status" value="1"/>
</dbReference>
<feature type="domain" description="Disease resistance protein winged helix" evidence="9">
    <location>
        <begin position="427"/>
        <end position="498"/>
    </location>
</feature>
<organism evidence="11 12">
    <name type="scientific">Daucus carota subsp. sativus</name>
    <name type="common">Carrot</name>
    <dbReference type="NCBI Taxonomy" id="79200"/>
    <lineage>
        <taxon>Eukaryota</taxon>
        <taxon>Viridiplantae</taxon>
        <taxon>Streptophyta</taxon>
        <taxon>Embryophyta</taxon>
        <taxon>Tracheophyta</taxon>
        <taxon>Spermatophyta</taxon>
        <taxon>Magnoliopsida</taxon>
        <taxon>eudicotyledons</taxon>
        <taxon>Gunneridae</taxon>
        <taxon>Pentapetalae</taxon>
        <taxon>asterids</taxon>
        <taxon>campanulids</taxon>
        <taxon>Apiales</taxon>
        <taxon>Apiaceae</taxon>
        <taxon>Apioideae</taxon>
        <taxon>Scandiceae</taxon>
        <taxon>Daucinae</taxon>
        <taxon>Daucus</taxon>
        <taxon>Daucus sect. Daucus</taxon>
    </lineage>
</organism>
<keyword evidence="2" id="KW-0433">Leucine-rich repeat</keyword>
<sequence length="889" mass="102385">MAEYIVAFVLDKIAGFLIEEAGSFARIDVQVEWIQAELRRMQCFLRDAELKQDGDERVKNWVSDIRDIAYDTDDLVDFCILKLSHQRSGFLYFLKKFTFYNEVLFRRKVNKHIDKIKKRIIYVKDSRSTYGIENLKIGNEMISFCGNRLNEKRRSFPYNNEDDVVGLEEDIEALMSRLIHGDCRRSVISIIGMAGLGKTTLAKKLYLNCDINKHFDCCAWVYVSQDYRARDILLELGKKVMGFTKESVEKMNGEDLLDSLCVFLSDKRYLIVLDDIWKHEHWDDLRPAFPEMSNGSRIILTTRFKDVALYANVRDPPHELCFLNNDRSWELFLRKLCVEWDSSSRLPPWSEDLGKQIVKRCGGLPLAIVVLAGLLSRKGLVFSEWQKVLQSVHWQLKQEPTQCEEILALSYSDLPYYLKPCFLYLGLFPEDFEISARRLTLLWVAEGLVQPRGEEHLEDVAEDYLEELIGRSMVQVAKRKSSGRTKACRVHDLLRDLCLARGQEEALFNVICAGDRVGSISGARRLAIHSGVPIFTRNSQKIRSLLCFDLIECVPLNLTKFKLLRVLDLEGVQIAQLDSAVGDLIHLRYLGLQETWLKNLPSSVGRLSNLQTLDLRSTLIEPIPLAIWKLQQLRHLYFSKFKAMVVCPPYRLTLPNLHTLKGICLSESGCIQNGLDNIVNLRELGLYGDLHLQEEEVSRWIHINKNLEELKIQSSNNLSYISNAAIPKLMSFSSHVRLYKLHLEGIISKMLDIKDFPPNLTELSLKDSFLAEDPMPILEKLQSLRVLKMKQTSFLGKELVCSSGGFPQLQYLKFGFLTFTTWTIEEGALSNLRQLEIVECKRLKISPKGLRPVTTLRELKLGFMPVDMKSKVQDRQGENWYKIQQVLPI</sequence>
<gene>
    <name evidence="11" type="ORF">DCAR_0415687</name>
</gene>
<reference evidence="11" key="2">
    <citation type="submission" date="2022-03" db="EMBL/GenBank/DDBJ databases">
        <title>Draft title - Genomic analysis of global carrot germplasm unveils the trajectory of domestication and the origin of high carotenoid orange carrot.</title>
        <authorList>
            <person name="Iorizzo M."/>
            <person name="Ellison S."/>
            <person name="Senalik D."/>
            <person name="Macko-Podgorni A."/>
            <person name="Grzebelus D."/>
            <person name="Bostan H."/>
            <person name="Rolling W."/>
            <person name="Curaba J."/>
            <person name="Simon P."/>
        </authorList>
    </citation>
    <scope>NUCLEOTIDE SEQUENCE</scope>
    <source>
        <tissue evidence="11">Leaf</tissue>
    </source>
</reference>
<dbReference type="Gene3D" id="3.80.10.10">
    <property type="entry name" value="Ribonuclease Inhibitor"/>
    <property type="match status" value="1"/>
</dbReference>
<dbReference type="InterPro" id="IPR041118">
    <property type="entry name" value="Rx_N"/>
</dbReference>
<dbReference type="SUPFAM" id="SSF52058">
    <property type="entry name" value="L domain-like"/>
    <property type="match status" value="1"/>
</dbReference>
<dbReference type="InterPro" id="IPR042197">
    <property type="entry name" value="Apaf_helical"/>
</dbReference>
<dbReference type="GO" id="GO:0043531">
    <property type="term" value="F:ADP binding"/>
    <property type="evidence" value="ECO:0007669"/>
    <property type="project" value="InterPro"/>
</dbReference>
<dbReference type="Gene3D" id="1.10.8.430">
    <property type="entry name" value="Helical domain of apoptotic protease-activating factors"/>
    <property type="match status" value="1"/>
</dbReference>
<evidence type="ECO:0000313" key="11">
    <source>
        <dbReference type="EMBL" id="WOG96352.1"/>
    </source>
</evidence>
<reference evidence="11" key="1">
    <citation type="journal article" date="2016" name="Nat. Genet.">
        <title>A high-quality carrot genome assembly provides new insights into carotenoid accumulation and asterid genome evolution.</title>
        <authorList>
            <person name="Iorizzo M."/>
            <person name="Ellison S."/>
            <person name="Senalik D."/>
            <person name="Zeng P."/>
            <person name="Satapoomin P."/>
            <person name="Huang J."/>
            <person name="Bowman M."/>
            <person name="Iovene M."/>
            <person name="Sanseverino W."/>
            <person name="Cavagnaro P."/>
            <person name="Yildiz M."/>
            <person name="Macko-Podgorni A."/>
            <person name="Moranska E."/>
            <person name="Grzebelus E."/>
            <person name="Grzebelus D."/>
            <person name="Ashrafi H."/>
            <person name="Zheng Z."/>
            <person name="Cheng S."/>
            <person name="Spooner D."/>
            <person name="Van Deynze A."/>
            <person name="Simon P."/>
        </authorList>
    </citation>
    <scope>NUCLEOTIDE SEQUENCE</scope>
    <source>
        <tissue evidence="11">Leaf</tissue>
    </source>
</reference>
<dbReference type="AlphaFoldDB" id="A0AAF0WUJ9"/>
<dbReference type="InterPro" id="IPR032675">
    <property type="entry name" value="LRR_dom_sf"/>
</dbReference>
<evidence type="ECO:0000259" key="7">
    <source>
        <dbReference type="Pfam" id="PF00931"/>
    </source>
</evidence>
<dbReference type="CDD" id="cd14798">
    <property type="entry name" value="RX-CC_like"/>
    <property type="match status" value="1"/>
</dbReference>
<evidence type="ECO:0000313" key="12">
    <source>
        <dbReference type="Proteomes" id="UP000077755"/>
    </source>
</evidence>
<evidence type="ECO:0000256" key="6">
    <source>
        <dbReference type="ARBA" id="ARBA00022840"/>
    </source>
</evidence>
<dbReference type="InterPro" id="IPR058922">
    <property type="entry name" value="WHD_DRP"/>
</dbReference>
<feature type="domain" description="NB-ARC" evidence="7">
    <location>
        <begin position="168"/>
        <end position="335"/>
    </location>
</feature>
<dbReference type="InterPro" id="IPR036388">
    <property type="entry name" value="WH-like_DNA-bd_sf"/>
</dbReference>
<dbReference type="InterPro" id="IPR044974">
    <property type="entry name" value="Disease_R_plants"/>
</dbReference>
<dbReference type="GO" id="GO:0098542">
    <property type="term" value="P:defense response to other organism"/>
    <property type="evidence" value="ECO:0007669"/>
    <property type="project" value="TreeGrafter"/>
</dbReference>
<dbReference type="KEGG" id="dcr:108217557"/>
<dbReference type="GO" id="GO:0051607">
    <property type="term" value="P:defense response to virus"/>
    <property type="evidence" value="ECO:0007669"/>
    <property type="project" value="UniProtKB-ARBA"/>
</dbReference>
<name>A0AAF0WUJ9_DAUCS</name>
<dbReference type="FunFam" id="1.10.10.10:FF:000322">
    <property type="entry name" value="Probable disease resistance protein At1g63360"/>
    <property type="match status" value="1"/>
</dbReference>
<keyword evidence="4" id="KW-0547">Nucleotide-binding</keyword>
<accession>A0AAF0WUJ9</accession>
<evidence type="ECO:0000256" key="4">
    <source>
        <dbReference type="ARBA" id="ARBA00022741"/>
    </source>
</evidence>
<dbReference type="PANTHER" id="PTHR23155">
    <property type="entry name" value="DISEASE RESISTANCE PROTEIN RP"/>
    <property type="match status" value="1"/>
</dbReference>
<dbReference type="PANTHER" id="PTHR23155:SF1193">
    <property type="entry name" value="DISEASE RESISTANCE PROTEIN RPP13-RELATED"/>
    <property type="match status" value="1"/>
</dbReference>
<dbReference type="InterPro" id="IPR055414">
    <property type="entry name" value="LRR_R13L4/SHOC2-like"/>
</dbReference>
<evidence type="ECO:0000256" key="3">
    <source>
        <dbReference type="ARBA" id="ARBA00022737"/>
    </source>
</evidence>
<keyword evidence="6" id="KW-0067">ATP-binding</keyword>
<comment type="similarity">
    <text evidence="1">Belongs to the disease resistance NB-LRR family.</text>
</comment>
<dbReference type="GO" id="GO:0005524">
    <property type="term" value="F:ATP binding"/>
    <property type="evidence" value="ECO:0007669"/>
    <property type="project" value="UniProtKB-KW"/>
</dbReference>
<dbReference type="InterPro" id="IPR038005">
    <property type="entry name" value="RX-like_CC"/>
</dbReference>
<keyword evidence="3" id="KW-0677">Repeat</keyword>
<dbReference type="PRINTS" id="PR00364">
    <property type="entry name" value="DISEASERSIST"/>
</dbReference>
<dbReference type="SUPFAM" id="SSF52540">
    <property type="entry name" value="P-loop containing nucleoside triphosphate hydrolases"/>
    <property type="match status" value="1"/>
</dbReference>
<evidence type="ECO:0000259" key="9">
    <source>
        <dbReference type="Pfam" id="PF23559"/>
    </source>
</evidence>
<protein>
    <submittedName>
        <fullName evidence="11">Uncharacterized protein</fullName>
    </submittedName>
</protein>
<keyword evidence="5" id="KW-0611">Plant defense</keyword>
<evidence type="ECO:0000256" key="5">
    <source>
        <dbReference type="ARBA" id="ARBA00022821"/>
    </source>
</evidence>
<dbReference type="Gene3D" id="3.40.50.300">
    <property type="entry name" value="P-loop containing nucleotide triphosphate hydrolases"/>
    <property type="match status" value="1"/>
</dbReference>
<dbReference type="Pfam" id="PF23598">
    <property type="entry name" value="LRR_14"/>
    <property type="match status" value="1"/>
</dbReference>
<keyword evidence="12" id="KW-1185">Reference proteome</keyword>
<dbReference type="Gene3D" id="1.10.10.10">
    <property type="entry name" value="Winged helix-like DNA-binding domain superfamily/Winged helix DNA-binding domain"/>
    <property type="match status" value="1"/>
</dbReference>